<dbReference type="GO" id="GO:0005737">
    <property type="term" value="C:cytoplasm"/>
    <property type="evidence" value="ECO:0007669"/>
    <property type="project" value="TreeGrafter"/>
</dbReference>
<dbReference type="SUPFAM" id="SSF159034">
    <property type="entry name" value="Mib/herc2 domain-like"/>
    <property type="match status" value="1"/>
</dbReference>
<dbReference type="GO" id="GO:0016567">
    <property type="term" value="P:protein ubiquitination"/>
    <property type="evidence" value="ECO:0007669"/>
    <property type="project" value="InterPro"/>
</dbReference>
<dbReference type="InterPro" id="IPR037252">
    <property type="entry name" value="Mib_Herc2_sf"/>
</dbReference>
<dbReference type="PROSITE" id="PS51416">
    <property type="entry name" value="MIB_HERC2"/>
    <property type="match status" value="1"/>
</dbReference>
<evidence type="ECO:0000259" key="1">
    <source>
        <dbReference type="PROSITE" id="PS51416"/>
    </source>
</evidence>
<proteinExistence type="predicted"/>
<dbReference type="Gene3D" id="2.30.30.40">
    <property type="entry name" value="SH3 Domains"/>
    <property type="match status" value="1"/>
</dbReference>
<dbReference type="VEuPathDB" id="VectorBase:BGLB014397"/>
<evidence type="ECO:0000313" key="2">
    <source>
        <dbReference type="EnsemblMetazoa" id="BGLB014397-PB"/>
    </source>
</evidence>
<dbReference type="KEGG" id="bgt:106053963"/>
<dbReference type="GO" id="GO:0046872">
    <property type="term" value="F:metal ion binding"/>
    <property type="evidence" value="ECO:0007669"/>
    <property type="project" value="InterPro"/>
</dbReference>
<dbReference type="Pfam" id="PF06701">
    <property type="entry name" value="MIB_HERC2"/>
    <property type="match status" value="1"/>
</dbReference>
<sequence length="146" mass="16027">KASEEPLNGLEQLLEFSSMLLDPILGLLAQTATSTCQATIRKGCRVVRGPDWKWAEQDGGEGHTGTILQHTPQKKHVVVLWDSGECCEYRVGDRERFDLRLLDSAPAGKDFVPVPARLNSEKIAVVGMAPGAKVQRGKFWKSGNID</sequence>
<dbReference type="AlphaFoldDB" id="A0A2C9K796"/>
<dbReference type="PANTHER" id="PTHR24202">
    <property type="entry name" value="E3 UBIQUITIN-PROTEIN LIGASE MIB2"/>
    <property type="match status" value="1"/>
</dbReference>
<reference evidence="2" key="1">
    <citation type="submission" date="2020-05" db="UniProtKB">
        <authorList>
            <consortium name="EnsemblMetazoa"/>
        </authorList>
    </citation>
    <scope>IDENTIFICATION</scope>
    <source>
        <strain evidence="2">BB02</strain>
    </source>
</reference>
<dbReference type="GO" id="GO:0004842">
    <property type="term" value="F:ubiquitin-protein transferase activity"/>
    <property type="evidence" value="ECO:0007669"/>
    <property type="project" value="InterPro"/>
</dbReference>
<evidence type="ECO:0000313" key="3">
    <source>
        <dbReference type="Proteomes" id="UP000076420"/>
    </source>
</evidence>
<dbReference type="STRING" id="6526.A0A2C9K796"/>
<dbReference type="EnsemblMetazoa" id="BGLB014397-RB">
    <property type="protein sequence ID" value="BGLB014397-PB"/>
    <property type="gene ID" value="BGLB014397"/>
</dbReference>
<protein>
    <recommendedName>
        <fullName evidence="1">MIB/HERC2 domain-containing protein</fullName>
    </recommendedName>
</protein>
<dbReference type="InterPro" id="IPR010606">
    <property type="entry name" value="Mib_Herc2"/>
</dbReference>
<dbReference type="FunFam" id="2.30.30.40:FF:000044">
    <property type="entry name" value="E3 ubiquitin-protein ligase MIB2, putative"/>
    <property type="match status" value="1"/>
</dbReference>
<accession>A0A2C9K796</accession>
<dbReference type="PANTHER" id="PTHR24202:SF4">
    <property type="entry name" value="E3 UBIQUITIN-PROTEIN LIGASE MIB2-RELATED"/>
    <property type="match status" value="1"/>
</dbReference>
<organism evidence="2 3">
    <name type="scientific">Biomphalaria glabrata</name>
    <name type="common">Bloodfluke planorb</name>
    <name type="synonym">Freshwater snail</name>
    <dbReference type="NCBI Taxonomy" id="6526"/>
    <lineage>
        <taxon>Eukaryota</taxon>
        <taxon>Metazoa</taxon>
        <taxon>Spiralia</taxon>
        <taxon>Lophotrochozoa</taxon>
        <taxon>Mollusca</taxon>
        <taxon>Gastropoda</taxon>
        <taxon>Heterobranchia</taxon>
        <taxon>Euthyneura</taxon>
        <taxon>Panpulmonata</taxon>
        <taxon>Hygrophila</taxon>
        <taxon>Lymnaeoidea</taxon>
        <taxon>Planorbidae</taxon>
        <taxon>Biomphalaria</taxon>
    </lineage>
</organism>
<feature type="domain" description="MIB/HERC2" evidence="1">
    <location>
        <begin position="32"/>
        <end position="105"/>
    </location>
</feature>
<dbReference type="Proteomes" id="UP000076420">
    <property type="component" value="Unassembled WGS sequence"/>
</dbReference>
<gene>
    <name evidence="2" type="primary">106053963</name>
</gene>
<name>A0A2C9K796_BIOGL</name>